<dbReference type="Pfam" id="PF14493">
    <property type="entry name" value="HTH_40"/>
    <property type="match status" value="1"/>
</dbReference>
<dbReference type="InterPro" id="IPR029491">
    <property type="entry name" value="Helicase_HTH"/>
</dbReference>
<comment type="caution">
    <text evidence="2">The sequence shown here is derived from an EMBL/GenBank/DDBJ whole genome shotgun (WGS) entry which is preliminary data.</text>
</comment>
<dbReference type="Pfam" id="PF05970">
    <property type="entry name" value="PIF1"/>
    <property type="match status" value="1"/>
</dbReference>
<dbReference type="CDD" id="cd18809">
    <property type="entry name" value="SF1_C_RecD"/>
    <property type="match status" value="1"/>
</dbReference>
<dbReference type="PANTHER" id="PTHR47642:SF7">
    <property type="entry name" value="ATP-DEPENDENT DNA HELICASE PIF1"/>
    <property type="match status" value="1"/>
</dbReference>
<protein>
    <submittedName>
        <fullName evidence="2">Helicase</fullName>
    </submittedName>
</protein>
<name>A0A1T0CW49_9GAMM</name>
<feature type="domain" description="AAA+ ATPase" evidence="1">
    <location>
        <begin position="12"/>
        <end position="238"/>
    </location>
</feature>
<keyword evidence="2" id="KW-0067">ATP-binding</keyword>
<keyword evidence="3" id="KW-1185">Reference proteome</keyword>
<dbReference type="GO" id="GO:0003678">
    <property type="term" value="F:DNA helicase activity"/>
    <property type="evidence" value="ECO:0007669"/>
    <property type="project" value="InterPro"/>
</dbReference>
<dbReference type="InterPro" id="IPR010285">
    <property type="entry name" value="DNA_helicase_pif1-like_DEAD"/>
</dbReference>
<dbReference type="InterPro" id="IPR027417">
    <property type="entry name" value="P-loop_NTPase"/>
</dbReference>
<dbReference type="InterPro" id="IPR049163">
    <property type="entry name" value="Pif1-like_2B_dom"/>
</dbReference>
<proteinExistence type="predicted"/>
<dbReference type="SMART" id="SM00382">
    <property type="entry name" value="AAA"/>
    <property type="match status" value="1"/>
</dbReference>
<evidence type="ECO:0000259" key="1">
    <source>
        <dbReference type="SMART" id="SM00382"/>
    </source>
</evidence>
<gene>
    <name evidence="2" type="ORF">B0681_00800</name>
</gene>
<dbReference type="Pfam" id="PF21530">
    <property type="entry name" value="Pif1_2B_dom"/>
    <property type="match status" value="1"/>
</dbReference>
<keyword evidence="2" id="KW-0378">Hydrolase</keyword>
<dbReference type="PANTHER" id="PTHR47642">
    <property type="entry name" value="ATP-DEPENDENT DNA HELICASE"/>
    <property type="match status" value="1"/>
</dbReference>
<keyword evidence="2" id="KW-0547">Nucleotide-binding</keyword>
<organism evidence="2 3">
    <name type="scientific">Moraxella porci DSM 25326</name>
    <dbReference type="NCBI Taxonomy" id="573983"/>
    <lineage>
        <taxon>Bacteria</taxon>
        <taxon>Pseudomonadati</taxon>
        <taxon>Pseudomonadota</taxon>
        <taxon>Gammaproteobacteria</taxon>
        <taxon>Moraxellales</taxon>
        <taxon>Moraxellaceae</taxon>
        <taxon>Moraxella</taxon>
    </lineage>
</organism>
<dbReference type="Proteomes" id="UP000190683">
    <property type="component" value="Unassembled WGS sequence"/>
</dbReference>
<dbReference type="GO" id="GO:0006281">
    <property type="term" value="P:DNA repair"/>
    <property type="evidence" value="ECO:0007669"/>
    <property type="project" value="InterPro"/>
</dbReference>
<dbReference type="EMBL" id="MUYV01000001">
    <property type="protein sequence ID" value="OOS26459.1"/>
    <property type="molecule type" value="Genomic_DNA"/>
</dbReference>
<dbReference type="STRING" id="573983.B0681_00800"/>
<accession>A0A1T0CW49</accession>
<dbReference type="Gene3D" id="3.40.50.300">
    <property type="entry name" value="P-loop containing nucleotide triphosphate hydrolases"/>
    <property type="match status" value="1"/>
</dbReference>
<dbReference type="CDD" id="cd18037">
    <property type="entry name" value="DEXSc_Pif1_like"/>
    <property type="match status" value="1"/>
</dbReference>
<evidence type="ECO:0000313" key="3">
    <source>
        <dbReference type="Proteomes" id="UP000190683"/>
    </source>
</evidence>
<dbReference type="GO" id="GO:0000723">
    <property type="term" value="P:telomere maintenance"/>
    <property type="evidence" value="ECO:0007669"/>
    <property type="project" value="InterPro"/>
</dbReference>
<dbReference type="InterPro" id="IPR003593">
    <property type="entry name" value="AAA+_ATPase"/>
</dbReference>
<dbReference type="AlphaFoldDB" id="A0A1T0CW49"/>
<sequence>MEQATALAILKTGQNVFLTGQAGAGKTYVLNQYIDYLRARNIAVAVTASTGIASTHMNGTTIHAWSGIGIQNSIDKVNLQKLAMRDEYLDRIKNTKVLIIDEISMLHAKQVDTINAVMKHFRKSELPFGGVQVIFSGDFFQLPPIGEKGETAKEKYAFMSQAWLECRFQICYLTEQHRQTGGDEKARFGLSLNDILNQIRSQTVTQAAIDILTATQDHTIDLNRTRLYTHNLDVDAINQKQLQALGGIPITYQASLMGDKPLQESLSKSVRAPTELTLAIGAKVMFVKNLPLLGVFNGTMGEVIGFVGTSGKTYKDAQAAIPELAYPLVRLNTGGELVAEPEEWTVEDKDGTVLASFGQVPLCLAWAITVHKSQGMTLDAAEIDLSKTFEMGQGYVALSRLRTLDGLKLLGFNIKSLLLDEWVQRIDQRLLALSDEHAEQFSQLDDEMLAVIHKAFIDACGGISDPEQIAINQKYLDAKKQYALTQKQKSDTKAKAGRIAANGLTQTVNETYELIKQDKSLDEIATARSLALSTIMGHVADIAKTLGEDAVKVYRPEDAVLQEVRQAIETLDAQGELQDGIKLTAIRDELREKYSFSEIRLALGFIDTDQYTKNSNETSDADSHSN</sequence>
<dbReference type="InterPro" id="IPR051055">
    <property type="entry name" value="PIF1_helicase"/>
</dbReference>
<reference evidence="2 3" key="1">
    <citation type="submission" date="2017-02" db="EMBL/GenBank/DDBJ databases">
        <title>Draft genome sequence of Moraxella porci CCUG 54912T type strain.</title>
        <authorList>
            <person name="Salva-Serra F."/>
            <person name="Engstrom-Jakobsson H."/>
            <person name="Thorell K."/>
            <person name="Jaen-Luchoro D."/>
            <person name="Gonzales-Siles L."/>
            <person name="Karlsson R."/>
            <person name="Yazdan S."/>
            <person name="Boulund F."/>
            <person name="Johnning A."/>
            <person name="Engstrand L."/>
            <person name="Kristiansson E."/>
            <person name="Moore E."/>
        </authorList>
    </citation>
    <scope>NUCLEOTIDE SEQUENCE [LARGE SCALE GENOMIC DNA]</scope>
    <source>
        <strain evidence="2 3">CCUG 54912</strain>
    </source>
</reference>
<keyword evidence="2" id="KW-0347">Helicase</keyword>
<evidence type="ECO:0000313" key="2">
    <source>
        <dbReference type="EMBL" id="OOS26459.1"/>
    </source>
</evidence>
<dbReference type="SUPFAM" id="SSF52540">
    <property type="entry name" value="P-loop containing nucleoside triphosphate hydrolases"/>
    <property type="match status" value="2"/>
</dbReference>